<name>A0A2N0Z8P7_9BACI</name>
<dbReference type="RefSeq" id="WP_066188531.1">
    <property type="nucleotide sequence ID" value="NZ_JARMMB010000017.1"/>
</dbReference>
<dbReference type="AlphaFoldDB" id="A0A2N0Z8P7"/>
<gene>
    <name evidence="2" type="ORF">CWS20_27015</name>
</gene>
<dbReference type="EMBL" id="PISD01000090">
    <property type="protein sequence ID" value="PKG25881.1"/>
    <property type="molecule type" value="Genomic_DNA"/>
</dbReference>
<protein>
    <submittedName>
        <fullName evidence="2">Phosphohydrolase</fullName>
    </submittedName>
</protein>
<dbReference type="PANTHER" id="PTHR43155:SF2">
    <property type="entry name" value="CYCLIC DI-GMP PHOSPHODIESTERASE PA4108"/>
    <property type="match status" value="1"/>
</dbReference>
<dbReference type="PANTHER" id="PTHR43155">
    <property type="entry name" value="CYCLIC DI-GMP PHOSPHODIESTERASE PA4108-RELATED"/>
    <property type="match status" value="1"/>
</dbReference>
<dbReference type="Proteomes" id="UP000233343">
    <property type="component" value="Unassembled WGS sequence"/>
</dbReference>
<keyword evidence="3" id="KW-1185">Reference proteome</keyword>
<dbReference type="Gene3D" id="1.10.3210.10">
    <property type="entry name" value="Hypothetical protein af1432"/>
    <property type="match status" value="1"/>
</dbReference>
<comment type="caution">
    <text evidence="2">The sequence shown here is derived from an EMBL/GenBank/DDBJ whole genome shotgun (WGS) entry which is preliminary data.</text>
</comment>
<dbReference type="PROSITE" id="PS51832">
    <property type="entry name" value="HD_GYP"/>
    <property type="match status" value="1"/>
</dbReference>
<dbReference type="CDD" id="cd00077">
    <property type="entry name" value="HDc"/>
    <property type="match status" value="1"/>
</dbReference>
<sequence>MRVLINQVQEGCILTEDVLGLSNQPIIKKNTVITDELLYILKVYLVEEVEVAGMLENGEPFNPVQLQNSEAKNEIPLIASYISAAENFKKEFSLWQTGSSIDINKIFSIMIPLIEEINFFPSSEIFQINHLSTDKDYISKHAVAVGMLSAFIGRKLNYSKSDIVQLAVGGALCDAGMAKVEPSLLEKASHLNYHEKEEIKRHPEYSLQMVQHLPILKDEVKSAIYEHHERLDGSGYPKGKSGKLISSYGKIFAVADAFHAMNSNRSYRRKYSPYQVLELMLEDYFGQYDLLSIKTLANGILHYSIDSTVKLSNGQLAKIIFIDESAPTRPLIKMISTDEILSLKNNRHLYIEEVMDYYI</sequence>
<dbReference type="SMART" id="SM00471">
    <property type="entry name" value="HDc"/>
    <property type="match status" value="1"/>
</dbReference>
<evidence type="ECO:0000313" key="3">
    <source>
        <dbReference type="Proteomes" id="UP000233343"/>
    </source>
</evidence>
<organism evidence="2 3">
    <name type="scientific">Cytobacillus horneckiae</name>
    <dbReference type="NCBI Taxonomy" id="549687"/>
    <lineage>
        <taxon>Bacteria</taxon>
        <taxon>Bacillati</taxon>
        <taxon>Bacillota</taxon>
        <taxon>Bacilli</taxon>
        <taxon>Bacillales</taxon>
        <taxon>Bacillaceae</taxon>
        <taxon>Cytobacillus</taxon>
    </lineage>
</organism>
<accession>A0A2N0Z8P7</accession>
<evidence type="ECO:0000313" key="2">
    <source>
        <dbReference type="EMBL" id="PKG25881.1"/>
    </source>
</evidence>
<evidence type="ECO:0000259" key="1">
    <source>
        <dbReference type="PROSITE" id="PS51832"/>
    </source>
</evidence>
<dbReference type="InterPro" id="IPR037522">
    <property type="entry name" value="HD_GYP_dom"/>
</dbReference>
<dbReference type="GO" id="GO:0016787">
    <property type="term" value="F:hydrolase activity"/>
    <property type="evidence" value="ECO:0007669"/>
    <property type="project" value="UniProtKB-KW"/>
</dbReference>
<dbReference type="SUPFAM" id="SSF109604">
    <property type="entry name" value="HD-domain/PDEase-like"/>
    <property type="match status" value="1"/>
</dbReference>
<dbReference type="InterPro" id="IPR003607">
    <property type="entry name" value="HD/PDEase_dom"/>
</dbReference>
<proteinExistence type="predicted"/>
<keyword evidence="2" id="KW-0378">Hydrolase</keyword>
<dbReference type="Pfam" id="PF13487">
    <property type="entry name" value="HD_5"/>
    <property type="match status" value="1"/>
</dbReference>
<reference evidence="2 3" key="1">
    <citation type="journal article" date="2010" name="Int. J. Syst. Evol. Microbiol.">
        <title>Bacillus horneckiae sp. nov., isolated from a spacecraft-assembly clean room.</title>
        <authorList>
            <person name="Vaishampayan P."/>
            <person name="Probst A."/>
            <person name="Krishnamurthi S."/>
            <person name="Ghosh S."/>
            <person name="Osman S."/>
            <person name="McDowall A."/>
            <person name="Ruckmani A."/>
            <person name="Mayilraj S."/>
            <person name="Venkateswaran K."/>
        </authorList>
    </citation>
    <scope>NUCLEOTIDE SEQUENCE [LARGE SCALE GENOMIC DNA]</scope>
    <source>
        <strain evidence="3">1PO1SC</strain>
    </source>
</reference>
<feature type="domain" description="HD-GYP" evidence="1">
    <location>
        <begin position="117"/>
        <end position="312"/>
    </location>
</feature>